<accession>A0A0E9QWL4</accession>
<sequence>MKKDTCPRTILSEVTGFICKYCTALNILKNNHKKTFQS</sequence>
<reference evidence="1" key="1">
    <citation type="submission" date="2014-11" db="EMBL/GenBank/DDBJ databases">
        <authorList>
            <person name="Amaro Gonzalez C."/>
        </authorList>
    </citation>
    <scope>NUCLEOTIDE SEQUENCE</scope>
</reference>
<reference evidence="1" key="2">
    <citation type="journal article" date="2015" name="Fish Shellfish Immunol.">
        <title>Early steps in the European eel (Anguilla anguilla)-Vibrio vulnificus interaction in the gills: Role of the RtxA13 toxin.</title>
        <authorList>
            <person name="Callol A."/>
            <person name="Pajuelo D."/>
            <person name="Ebbesson L."/>
            <person name="Teles M."/>
            <person name="MacKenzie S."/>
            <person name="Amaro C."/>
        </authorList>
    </citation>
    <scope>NUCLEOTIDE SEQUENCE</scope>
</reference>
<name>A0A0E9QWL4_ANGAN</name>
<protein>
    <submittedName>
        <fullName evidence="1">Uncharacterized protein</fullName>
    </submittedName>
</protein>
<organism evidence="1">
    <name type="scientific">Anguilla anguilla</name>
    <name type="common">European freshwater eel</name>
    <name type="synonym">Muraena anguilla</name>
    <dbReference type="NCBI Taxonomy" id="7936"/>
    <lineage>
        <taxon>Eukaryota</taxon>
        <taxon>Metazoa</taxon>
        <taxon>Chordata</taxon>
        <taxon>Craniata</taxon>
        <taxon>Vertebrata</taxon>
        <taxon>Euteleostomi</taxon>
        <taxon>Actinopterygii</taxon>
        <taxon>Neopterygii</taxon>
        <taxon>Teleostei</taxon>
        <taxon>Anguilliformes</taxon>
        <taxon>Anguillidae</taxon>
        <taxon>Anguilla</taxon>
    </lineage>
</organism>
<dbReference type="EMBL" id="GBXM01088074">
    <property type="protein sequence ID" value="JAH20503.1"/>
    <property type="molecule type" value="Transcribed_RNA"/>
</dbReference>
<evidence type="ECO:0000313" key="1">
    <source>
        <dbReference type="EMBL" id="JAH20503.1"/>
    </source>
</evidence>
<proteinExistence type="predicted"/>
<dbReference type="AlphaFoldDB" id="A0A0E9QWL4"/>